<dbReference type="Proteomes" id="UP000094526">
    <property type="component" value="Unassembled WGS sequence"/>
</dbReference>
<evidence type="ECO:0000256" key="2">
    <source>
        <dbReference type="ARBA" id="ARBA00010992"/>
    </source>
</evidence>
<dbReference type="Gene3D" id="1.20.1250.20">
    <property type="entry name" value="MFS general substrate transporter like domains"/>
    <property type="match status" value="2"/>
</dbReference>
<feature type="transmembrane region" description="Helical" evidence="6">
    <location>
        <begin position="305"/>
        <end position="329"/>
    </location>
</feature>
<comment type="subcellular location">
    <subcellularLocation>
        <location evidence="1">Membrane</location>
        <topology evidence="1">Multi-pass membrane protein</topology>
    </subcellularLocation>
</comment>
<dbReference type="PROSITE" id="PS50850">
    <property type="entry name" value="MFS"/>
    <property type="match status" value="1"/>
</dbReference>
<dbReference type="InterPro" id="IPR020846">
    <property type="entry name" value="MFS_dom"/>
</dbReference>
<feature type="transmembrane region" description="Helical" evidence="6">
    <location>
        <begin position="396"/>
        <end position="418"/>
    </location>
</feature>
<dbReference type="EMBL" id="LGRB01000009">
    <property type="protein sequence ID" value="OCT51321.1"/>
    <property type="molecule type" value="Genomic_DNA"/>
</dbReference>
<evidence type="ECO:0000256" key="5">
    <source>
        <dbReference type="ARBA" id="ARBA00023136"/>
    </source>
</evidence>
<evidence type="ECO:0000259" key="7">
    <source>
        <dbReference type="PROSITE" id="PS50850"/>
    </source>
</evidence>
<dbReference type="InterPro" id="IPR005829">
    <property type="entry name" value="Sugar_transporter_CS"/>
</dbReference>
<comment type="caution">
    <text evidence="8">The sequence shown here is derived from an EMBL/GenBank/DDBJ whole genome shotgun (WGS) entry which is preliminary data.</text>
</comment>
<keyword evidence="3 6" id="KW-0812">Transmembrane</keyword>
<accession>A0A1C1CS58</accession>
<dbReference type="VEuPathDB" id="FungiDB:G647_06763"/>
<feature type="transmembrane region" description="Helical" evidence="6">
    <location>
        <begin position="153"/>
        <end position="173"/>
    </location>
</feature>
<evidence type="ECO:0000313" key="9">
    <source>
        <dbReference type="Proteomes" id="UP000094526"/>
    </source>
</evidence>
<evidence type="ECO:0000256" key="3">
    <source>
        <dbReference type="ARBA" id="ARBA00022692"/>
    </source>
</evidence>
<dbReference type="Pfam" id="PF00083">
    <property type="entry name" value="Sugar_tr"/>
    <property type="match status" value="2"/>
</dbReference>
<keyword evidence="5 6" id="KW-0472">Membrane</keyword>
<dbReference type="AlphaFoldDB" id="A0A1C1CS58"/>
<dbReference type="InterPro" id="IPR050360">
    <property type="entry name" value="MFS_Sugar_Transporters"/>
</dbReference>
<dbReference type="GO" id="GO:0016020">
    <property type="term" value="C:membrane"/>
    <property type="evidence" value="ECO:0007669"/>
    <property type="project" value="UniProtKB-SubCell"/>
</dbReference>
<evidence type="ECO:0000313" key="8">
    <source>
        <dbReference type="EMBL" id="OCT51321.1"/>
    </source>
</evidence>
<feature type="domain" description="Major facilitator superfamily (MFS) profile" evidence="7">
    <location>
        <begin position="44"/>
        <end position="538"/>
    </location>
</feature>
<dbReference type="PANTHER" id="PTHR48022">
    <property type="entry name" value="PLASTIDIC GLUCOSE TRANSPORTER 4"/>
    <property type="match status" value="1"/>
</dbReference>
<evidence type="ECO:0000256" key="6">
    <source>
        <dbReference type="SAM" id="Phobius"/>
    </source>
</evidence>
<dbReference type="VEuPathDB" id="FungiDB:CLCR_08264"/>
<feature type="transmembrane region" description="Helical" evidence="6">
    <location>
        <begin position="83"/>
        <end position="107"/>
    </location>
</feature>
<proteinExistence type="inferred from homology"/>
<feature type="transmembrane region" description="Helical" evidence="6">
    <location>
        <begin position="369"/>
        <end position="390"/>
    </location>
</feature>
<sequence length="581" mass="63945">MAEKEISIATPTLELSPQSTEQSLVDDEPNLWKSIRKWPRVLGYSFGLTSAILLYGFDTSIVGNVSAIPEFQRDYGRKLDDRYIIPSMWMGLWNAISPIGVMIGSIIAGWLQDRVGRRLSLGLSSVLSAGGVAAVFCSHYIDHLESRRGAFLAAKLIMGLAIGGVLCTTQTYLSEILPPKLRGSVMAFFPVFTLLGQLIGAVVVYASLDFPGKQPYTTPMIAQWPFSAVPLIIAIILPESPAYLLRKGKFDKAFKSQRRLDSSQTDTQRNIDNLLYALQKEEEQDRHDRATYLECFRGTNLRRTLIVIFANLLPQLFGLALLSDASYFIQVVGMSAHNALLFLQLGVALGLVANIVSMWMVTKVGRRPLGMTTLAISILLWGAMGIAGIFDGVVVIWYTAVTMMVIIVSIPPGTSPCLDRYGSSRIAIYKLQSGRARPARPKRQREIHANKCTQIVVGVGIWPVAYVVGAETSSLRLRAKTQGIGWFSGAFAQGAFGISLPYAYNVDEGNLRAKAGFIIAGFSVLALVLTWLFVPEMKERTAAEIDTMFERRLPARQFQHWRGTVAGPGRDDPFGSEAHLT</sequence>
<dbReference type="PANTHER" id="PTHR48022:SF41">
    <property type="entry name" value="MAJOR FACILITATOR SUPERFAMILY (MFS) PROFILE DOMAIN-CONTAINING PROTEIN"/>
    <property type="match status" value="1"/>
</dbReference>
<feature type="transmembrane region" description="Helical" evidence="6">
    <location>
        <begin position="516"/>
        <end position="534"/>
    </location>
</feature>
<evidence type="ECO:0000256" key="1">
    <source>
        <dbReference type="ARBA" id="ARBA00004141"/>
    </source>
</evidence>
<protein>
    <submittedName>
        <fullName evidence="8">Sugar transporter</fullName>
    </submittedName>
</protein>
<keyword evidence="8" id="KW-0813">Transport</keyword>
<dbReference type="OrthoDB" id="6612291at2759"/>
<dbReference type="eggNOG" id="KOG0254">
    <property type="taxonomic scope" value="Eukaryota"/>
</dbReference>
<feature type="transmembrane region" description="Helical" evidence="6">
    <location>
        <begin position="119"/>
        <end position="141"/>
    </location>
</feature>
<dbReference type="PROSITE" id="PS00217">
    <property type="entry name" value="SUGAR_TRANSPORT_2"/>
    <property type="match status" value="1"/>
</dbReference>
<dbReference type="GO" id="GO:0005351">
    <property type="term" value="F:carbohydrate:proton symporter activity"/>
    <property type="evidence" value="ECO:0007669"/>
    <property type="project" value="TreeGrafter"/>
</dbReference>
<evidence type="ECO:0000256" key="4">
    <source>
        <dbReference type="ARBA" id="ARBA00022989"/>
    </source>
</evidence>
<gene>
    <name evidence="8" type="ORF">CLCR_08264</name>
</gene>
<organism evidence="8 9">
    <name type="scientific">Cladophialophora carrionii</name>
    <dbReference type="NCBI Taxonomy" id="86049"/>
    <lineage>
        <taxon>Eukaryota</taxon>
        <taxon>Fungi</taxon>
        <taxon>Dikarya</taxon>
        <taxon>Ascomycota</taxon>
        <taxon>Pezizomycotina</taxon>
        <taxon>Eurotiomycetes</taxon>
        <taxon>Chaetothyriomycetidae</taxon>
        <taxon>Chaetothyriales</taxon>
        <taxon>Herpotrichiellaceae</taxon>
        <taxon>Cladophialophora</taxon>
    </lineage>
</organism>
<keyword evidence="8" id="KW-0762">Sugar transport</keyword>
<feature type="transmembrane region" description="Helical" evidence="6">
    <location>
        <begin position="226"/>
        <end position="245"/>
    </location>
</feature>
<feature type="transmembrane region" description="Helical" evidence="6">
    <location>
        <begin position="341"/>
        <end position="362"/>
    </location>
</feature>
<dbReference type="SUPFAM" id="SSF103473">
    <property type="entry name" value="MFS general substrate transporter"/>
    <property type="match status" value="2"/>
</dbReference>
<feature type="transmembrane region" description="Helical" evidence="6">
    <location>
        <begin position="41"/>
        <end position="63"/>
    </location>
</feature>
<comment type="similarity">
    <text evidence="2">Belongs to the major facilitator superfamily. Sugar transporter (TC 2.A.1.1) family.</text>
</comment>
<dbReference type="InterPro" id="IPR005828">
    <property type="entry name" value="MFS_sugar_transport-like"/>
</dbReference>
<keyword evidence="9" id="KW-1185">Reference proteome</keyword>
<feature type="transmembrane region" description="Helical" evidence="6">
    <location>
        <begin position="185"/>
        <end position="206"/>
    </location>
</feature>
<keyword evidence="4 6" id="KW-1133">Transmembrane helix</keyword>
<reference evidence="9" key="1">
    <citation type="submission" date="2015-07" db="EMBL/GenBank/DDBJ databases">
        <authorList>
            <person name="Teixeira M.M."/>
            <person name="Souza R.C."/>
            <person name="Almeida L.G."/>
            <person name="Vicente V.A."/>
            <person name="de Hoog S."/>
            <person name="Bocca A.L."/>
            <person name="de Almeida S.R."/>
            <person name="Vasconcelos A.T."/>
            <person name="Felipe M.S."/>
        </authorList>
    </citation>
    <scope>NUCLEOTIDE SEQUENCE [LARGE SCALE GENOMIC DNA]</scope>
    <source>
        <strain evidence="9">KSF</strain>
    </source>
</reference>
<dbReference type="InterPro" id="IPR036259">
    <property type="entry name" value="MFS_trans_sf"/>
</dbReference>
<name>A0A1C1CS58_9EURO</name>
<feature type="transmembrane region" description="Helical" evidence="6">
    <location>
        <begin position="484"/>
        <end position="504"/>
    </location>
</feature>